<proteinExistence type="predicted"/>
<name>A0A8J5FCT4_ZINOF</name>
<sequence>MAAIEAWKDQVSLRAPPSFTWKPPTIITTIIMGIARRENGVLKLVHPGGFVEVHRKPMAVAEIMAKNPRHYVTRPEVFKNPRLVVRPDAQLNTGDVFYIVPNHTLYRLQASQY</sequence>
<dbReference type="PANTHER" id="PTHR33052">
    <property type="entry name" value="DUF4228 DOMAIN PROTEIN-RELATED"/>
    <property type="match status" value="1"/>
</dbReference>
<organism evidence="1 2">
    <name type="scientific">Zingiber officinale</name>
    <name type="common">Ginger</name>
    <name type="synonym">Amomum zingiber</name>
    <dbReference type="NCBI Taxonomy" id="94328"/>
    <lineage>
        <taxon>Eukaryota</taxon>
        <taxon>Viridiplantae</taxon>
        <taxon>Streptophyta</taxon>
        <taxon>Embryophyta</taxon>
        <taxon>Tracheophyta</taxon>
        <taxon>Spermatophyta</taxon>
        <taxon>Magnoliopsida</taxon>
        <taxon>Liliopsida</taxon>
        <taxon>Zingiberales</taxon>
        <taxon>Zingiberaceae</taxon>
        <taxon>Zingiber</taxon>
    </lineage>
</organism>
<dbReference type="EMBL" id="JACMSC010000016">
    <property type="protein sequence ID" value="KAG6483833.1"/>
    <property type="molecule type" value="Genomic_DNA"/>
</dbReference>
<dbReference type="Proteomes" id="UP000734854">
    <property type="component" value="Unassembled WGS sequence"/>
</dbReference>
<dbReference type="InterPro" id="IPR025322">
    <property type="entry name" value="PADRE_dom"/>
</dbReference>
<evidence type="ECO:0000313" key="1">
    <source>
        <dbReference type="EMBL" id="KAG6483833.1"/>
    </source>
</evidence>
<keyword evidence="2" id="KW-1185">Reference proteome</keyword>
<reference evidence="1 2" key="1">
    <citation type="submission" date="2020-08" db="EMBL/GenBank/DDBJ databases">
        <title>Plant Genome Project.</title>
        <authorList>
            <person name="Zhang R.-G."/>
        </authorList>
    </citation>
    <scope>NUCLEOTIDE SEQUENCE [LARGE SCALE GENOMIC DNA]</scope>
    <source>
        <tissue evidence="1">Rhizome</tissue>
    </source>
</reference>
<accession>A0A8J5FCT4</accession>
<evidence type="ECO:0000313" key="2">
    <source>
        <dbReference type="Proteomes" id="UP000734854"/>
    </source>
</evidence>
<dbReference type="Pfam" id="PF14009">
    <property type="entry name" value="PADRE"/>
    <property type="match status" value="1"/>
</dbReference>
<protein>
    <submittedName>
        <fullName evidence="1">Uncharacterized protein</fullName>
    </submittedName>
</protein>
<gene>
    <name evidence="1" type="ORF">ZIOFF_060533</name>
</gene>
<dbReference type="AlphaFoldDB" id="A0A8J5FCT4"/>
<comment type="caution">
    <text evidence="1">The sequence shown here is derived from an EMBL/GenBank/DDBJ whole genome shotgun (WGS) entry which is preliminary data.</text>
</comment>